<dbReference type="SUPFAM" id="SSF109604">
    <property type="entry name" value="HD-domain/PDEase-like"/>
    <property type="match status" value="1"/>
</dbReference>
<protein>
    <submittedName>
        <fullName evidence="3">Predicted kinase</fullName>
    </submittedName>
</protein>
<dbReference type="Gene3D" id="3.40.50.300">
    <property type="entry name" value="P-loop containing nucleotide triphosphate hydrolases"/>
    <property type="match status" value="1"/>
</dbReference>
<dbReference type="GO" id="GO:0000166">
    <property type="term" value="F:nucleotide binding"/>
    <property type="evidence" value="ECO:0007669"/>
    <property type="project" value="UniProtKB-KW"/>
</dbReference>
<keyword evidence="4" id="KW-1185">Reference proteome</keyword>
<keyword evidence="1" id="KW-0547">Nucleotide-binding</keyword>
<dbReference type="Gene3D" id="1.10.3090.10">
    <property type="entry name" value="cca-adding enzyme, domain 2"/>
    <property type="match status" value="1"/>
</dbReference>
<evidence type="ECO:0000313" key="4">
    <source>
        <dbReference type="Proteomes" id="UP000199691"/>
    </source>
</evidence>
<dbReference type="Pfam" id="PF01966">
    <property type="entry name" value="HD"/>
    <property type="match status" value="1"/>
</dbReference>
<name>A0A1H0W738_9PSEU</name>
<dbReference type="EMBL" id="FNIX01000017">
    <property type="protein sequence ID" value="SDP86560.1"/>
    <property type="molecule type" value="Genomic_DNA"/>
</dbReference>
<reference evidence="4" key="1">
    <citation type="submission" date="2016-10" db="EMBL/GenBank/DDBJ databases">
        <authorList>
            <person name="Varghese N."/>
            <person name="Submissions S."/>
        </authorList>
    </citation>
    <scope>NUCLEOTIDE SEQUENCE [LARGE SCALE GENOMIC DNA]</scope>
    <source>
        <strain evidence="4">CGMCC 4.6609</strain>
    </source>
</reference>
<dbReference type="InterPro" id="IPR003607">
    <property type="entry name" value="HD/PDEase_dom"/>
</dbReference>
<dbReference type="InterPro" id="IPR027417">
    <property type="entry name" value="P-loop_NTPase"/>
</dbReference>
<dbReference type="PANTHER" id="PTHR47545:SF1">
    <property type="entry name" value="MULTIFUNCTIONAL CCA PROTEIN"/>
    <property type="match status" value="1"/>
</dbReference>
<evidence type="ECO:0000256" key="1">
    <source>
        <dbReference type="ARBA" id="ARBA00022741"/>
    </source>
</evidence>
<dbReference type="Proteomes" id="UP000199691">
    <property type="component" value="Unassembled WGS sequence"/>
</dbReference>
<organism evidence="3 4">
    <name type="scientific">Lentzea jiangxiensis</name>
    <dbReference type="NCBI Taxonomy" id="641025"/>
    <lineage>
        <taxon>Bacteria</taxon>
        <taxon>Bacillati</taxon>
        <taxon>Actinomycetota</taxon>
        <taxon>Actinomycetes</taxon>
        <taxon>Pseudonocardiales</taxon>
        <taxon>Pseudonocardiaceae</taxon>
        <taxon>Lentzea</taxon>
    </lineage>
</organism>
<sequence>MFERLCPTGPKWTLAWDAVRSAFPWVRAMEGVPQDPVHHAEGDVATHTRMACEALVSLPEWRARPEADRVRLFATVLLHDSAKPFRTQTADGRVTAHGHSRAGDLLARKVLWEMGRPIAWREHVAALVRHHQVPFWALERPDLDRIAFRVSLLARNDDLATLARADILGRICQDADAVLENIALFEEYCRERDCLDRPRAFPSDHARFQYFRTPGRDPDYDAYDDTRVEVTVLSGLPGVGKDHWIAAHRPGWTVVSLDAVRSRLGIAPDGDQRPVAAAAFEEARTLLRAGERFVWNATNISQQLRDRCIGLAADYRARITLVGLEAPRTVIHARNRSRPEPVPAAVIDRLVGRWEAVDPTEAHVVERVDTSPASSRTPAG</sequence>
<keyword evidence="3" id="KW-0418">Kinase</keyword>
<evidence type="ECO:0000313" key="3">
    <source>
        <dbReference type="EMBL" id="SDP86560.1"/>
    </source>
</evidence>
<dbReference type="AlphaFoldDB" id="A0A1H0W738"/>
<accession>A0A1H0W738</accession>
<dbReference type="RefSeq" id="WP_218130470.1">
    <property type="nucleotide sequence ID" value="NZ_FNIX01000017.1"/>
</dbReference>
<dbReference type="GO" id="GO:0016301">
    <property type="term" value="F:kinase activity"/>
    <property type="evidence" value="ECO:0007669"/>
    <property type="project" value="UniProtKB-KW"/>
</dbReference>
<dbReference type="SUPFAM" id="SSF52540">
    <property type="entry name" value="P-loop containing nucleoside triphosphate hydrolases"/>
    <property type="match status" value="1"/>
</dbReference>
<dbReference type="Pfam" id="PF13671">
    <property type="entry name" value="AAA_33"/>
    <property type="match status" value="1"/>
</dbReference>
<dbReference type="PANTHER" id="PTHR47545">
    <property type="entry name" value="MULTIFUNCTIONAL CCA PROTEIN"/>
    <property type="match status" value="1"/>
</dbReference>
<keyword evidence="3" id="KW-0808">Transferase</keyword>
<proteinExistence type="predicted"/>
<dbReference type="CDD" id="cd00077">
    <property type="entry name" value="HDc"/>
    <property type="match status" value="1"/>
</dbReference>
<dbReference type="STRING" id="641025.SAMN05421507_117124"/>
<dbReference type="InterPro" id="IPR006674">
    <property type="entry name" value="HD_domain"/>
</dbReference>
<evidence type="ECO:0000259" key="2">
    <source>
        <dbReference type="Pfam" id="PF01966"/>
    </source>
</evidence>
<feature type="domain" description="HD" evidence="2">
    <location>
        <begin position="44"/>
        <end position="177"/>
    </location>
</feature>
<dbReference type="InterPro" id="IPR050124">
    <property type="entry name" value="tRNA_CCA-adding_enzyme"/>
</dbReference>
<gene>
    <name evidence="3" type="ORF">SAMN05421507_117124</name>
</gene>